<dbReference type="InterPro" id="IPR015815">
    <property type="entry name" value="HIBADH-related"/>
</dbReference>
<comment type="similarity">
    <text evidence="1">Belongs to the HIBADH-related family.</text>
</comment>
<dbReference type="AlphaFoldDB" id="A0A1J5SC94"/>
<organism evidence="6">
    <name type="scientific">mine drainage metagenome</name>
    <dbReference type="NCBI Taxonomy" id="410659"/>
    <lineage>
        <taxon>unclassified sequences</taxon>
        <taxon>metagenomes</taxon>
        <taxon>ecological metagenomes</taxon>
    </lineage>
</organism>
<dbReference type="SUPFAM" id="SSF48179">
    <property type="entry name" value="6-phosphogluconate dehydrogenase C-terminal domain-like"/>
    <property type="match status" value="1"/>
</dbReference>
<dbReference type="InterPro" id="IPR036291">
    <property type="entry name" value="NAD(P)-bd_dom_sf"/>
</dbReference>
<keyword evidence="3" id="KW-0520">NAD</keyword>
<dbReference type="Pfam" id="PF03446">
    <property type="entry name" value="NAD_binding_2"/>
    <property type="match status" value="1"/>
</dbReference>
<evidence type="ECO:0000256" key="1">
    <source>
        <dbReference type="ARBA" id="ARBA00009080"/>
    </source>
</evidence>
<dbReference type="PANTHER" id="PTHR43060:SF15">
    <property type="entry name" value="3-HYDROXYISOBUTYRATE DEHYDROGENASE-LIKE 1, MITOCHONDRIAL-RELATED"/>
    <property type="match status" value="1"/>
</dbReference>
<protein>
    <submittedName>
        <fullName evidence="6">2-hydroxy-3-oxopropionate reductase</fullName>
        <ecNumber evidence="6">1.1.1.60</ecNumber>
    </submittedName>
</protein>
<feature type="domain" description="6-phosphogluconate dehydrogenase NADP-binding" evidence="4">
    <location>
        <begin position="2"/>
        <end position="161"/>
    </location>
</feature>
<proteinExistence type="inferred from homology"/>
<feature type="domain" description="3-hydroxyisobutyrate dehydrogenase-like NAD-binding" evidence="5">
    <location>
        <begin position="164"/>
        <end position="284"/>
    </location>
</feature>
<dbReference type="Pfam" id="PF14833">
    <property type="entry name" value="NAD_binding_11"/>
    <property type="match status" value="1"/>
</dbReference>
<keyword evidence="2 6" id="KW-0560">Oxidoreductase</keyword>
<dbReference type="InterPro" id="IPR002204">
    <property type="entry name" value="3-OH-isobutyrate_DH-rel_CS"/>
</dbReference>
<dbReference type="PROSITE" id="PS00895">
    <property type="entry name" value="3_HYDROXYISOBUT_DH"/>
    <property type="match status" value="1"/>
</dbReference>
<dbReference type="Gene3D" id="3.40.50.720">
    <property type="entry name" value="NAD(P)-binding Rossmann-like Domain"/>
    <property type="match status" value="1"/>
</dbReference>
<dbReference type="GO" id="GO:0008679">
    <property type="term" value="F:2-hydroxy-3-oxopropionate reductase activity"/>
    <property type="evidence" value="ECO:0007669"/>
    <property type="project" value="UniProtKB-EC"/>
</dbReference>
<dbReference type="InterPro" id="IPR008927">
    <property type="entry name" value="6-PGluconate_DH-like_C_sf"/>
</dbReference>
<comment type="caution">
    <text evidence="6">The sequence shown here is derived from an EMBL/GenBank/DDBJ whole genome shotgun (WGS) entry which is preliminary data.</text>
</comment>
<dbReference type="Gene3D" id="1.10.1040.10">
    <property type="entry name" value="N-(1-d-carboxylethyl)-l-norvaline Dehydrogenase, domain 2"/>
    <property type="match status" value="1"/>
</dbReference>
<accession>A0A1J5SC94</accession>
<dbReference type="InterPro" id="IPR006115">
    <property type="entry name" value="6PGDH_NADP-bd"/>
</dbReference>
<dbReference type="InterPro" id="IPR029154">
    <property type="entry name" value="HIBADH-like_NADP-bd"/>
</dbReference>
<dbReference type="GO" id="GO:0050661">
    <property type="term" value="F:NADP binding"/>
    <property type="evidence" value="ECO:0007669"/>
    <property type="project" value="InterPro"/>
</dbReference>
<gene>
    <name evidence="6" type="primary">glxR_4</name>
    <name evidence="6" type="ORF">GALL_161740</name>
</gene>
<evidence type="ECO:0000259" key="5">
    <source>
        <dbReference type="Pfam" id="PF14833"/>
    </source>
</evidence>
<sequence>MEIGFIGLGLMGRPMALHLARAGHRLHLWARRPAALEPFSEVDARVHVSAAEVARHAKIVFTMVADAPDVEQVCLGEGGIAEGAVAGAVVVDMSTIAPAAARDIAVRLAARGIEFLDAPVSGGEVGAINAALTIMVGGRPAVYETILPLFEILGKSVTLIGDSGAGQVAKACNQILTGVGVAALAEAFNFARKSGVDAARVREALMGGFAYSRILENHGQRMLDRNFKPGFKSWMHQKDLRIVMEEAHRLGLMLPSAAATAQMFNAMVGFGLGEEDSVAMLKLLETMSGQA</sequence>
<dbReference type="PIRSF" id="PIRSF000103">
    <property type="entry name" value="HIBADH"/>
    <property type="match status" value="1"/>
</dbReference>
<evidence type="ECO:0000256" key="2">
    <source>
        <dbReference type="ARBA" id="ARBA00023002"/>
    </source>
</evidence>
<evidence type="ECO:0000313" key="6">
    <source>
        <dbReference type="EMBL" id="OIR01672.1"/>
    </source>
</evidence>
<dbReference type="PANTHER" id="PTHR43060">
    <property type="entry name" value="3-HYDROXYISOBUTYRATE DEHYDROGENASE-LIKE 1, MITOCHONDRIAL-RELATED"/>
    <property type="match status" value="1"/>
</dbReference>
<dbReference type="GO" id="GO:0051287">
    <property type="term" value="F:NAD binding"/>
    <property type="evidence" value="ECO:0007669"/>
    <property type="project" value="InterPro"/>
</dbReference>
<dbReference type="InterPro" id="IPR013328">
    <property type="entry name" value="6PGD_dom2"/>
</dbReference>
<name>A0A1J5SC94_9ZZZZ</name>
<dbReference type="EMBL" id="MLJW01000081">
    <property type="protein sequence ID" value="OIR01672.1"/>
    <property type="molecule type" value="Genomic_DNA"/>
</dbReference>
<dbReference type="SUPFAM" id="SSF51735">
    <property type="entry name" value="NAD(P)-binding Rossmann-fold domains"/>
    <property type="match status" value="1"/>
</dbReference>
<dbReference type="EC" id="1.1.1.60" evidence="6"/>
<evidence type="ECO:0000259" key="4">
    <source>
        <dbReference type="Pfam" id="PF03446"/>
    </source>
</evidence>
<reference evidence="6" key="1">
    <citation type="submission" date="2016-10" db="EMBL/GenBank/DDBJ databases">
        <title>Sequence of Gallionella enrichment culture.</title>
        <authorList>
            <person name="Poehlein A."/>
            <person name="Muehling M."/>
            <person name="Daniel R."/>
        </authorList>
    </citation>
    <scope>NUCLEOTIDE SEQUENCE</scope>
</reference>
<evidence type="ECO:0000256" key="3">
    <source>
        <dbReference type="ARBA" id="ARBA00023027"/>
    </source>
</evidence>